<evidence type="ECO:0000313" key="1">
    <source>
        <dbReference type="EMBL" id="CAD8126123.1"/>
    </source>
</evidence>
<reference evidence="1" key="1">
    <citation type="submission" date="2021-01" db="EMBL/GenBank/DDBJ databases">
        <authorList>
            <consortium name="Genoscope - CEA"/>
            <person name="William W."/>
        </authorList>
    </citation>
    <scope>NUCLEOTIDE SEQUENCE</scope>
</reference>
<protein>
    <submittedName>
        <fullName evidence="1">Uncharacterized protein</fullName>
    </submittedName>
</protein>
<sequence length="339" mass="40154">MNKDLRLQNQKETLRKAQKLNIFDEMLDVINKKNNINNKLSGNLKIKLDFSQLLINKELIFNLFIKMQKLLYTEEGLQIMRSRNSDPIKQNNENKGISIRPKCLRIQSLSRQCNRVRVGTLKNTYNLSSPENLLQVLPFTRQKHKATSIPQVLSVDQLQVRHEEDLLQMAASQLHLPNCNGKDGMGRHHLQSIRLRTGDWFQWKNIPMLSNVVDDFQKKLKLQQTSEEEEHMKAEKRLIQHEFEMKKVEQIQRKTAQNLNHVLEQKSLTYNIDLDEFWKQMKENSKYFQHHTEEMAKSKASKRERLEKFQKKFGGDKKVCIPQIQKQNVNNKETAYYDI</sequence>
<accession>A0A8S1RFN5</accession>
<organism evidence="1 2">
    <name type="scientific">Paramecium sonneborni</name>
    <dbReference type="NCBI Taxonomy" id="65129"/>
    <lineage>
        <taxon>Eukaryota</taxon>
        <taxon>Sar</taxon>
        <taxon>Alveolata</taxon>
        <taxon>Ciliophora</taxon>
        <taxon>Intramacronucleata</taxon>
        <taxon>Oligohymenophorea</taxon>
        <taxon>Peniculida</taxon>
        <taxon>Parameciidae</taxon>
        <taxon>Paramecium</taxon>
    </lineage>
</organism>
<evidence type="ECO:0000313" key="2">
    <source>
        <dbReference type="Proteomes" id="UP000692954"/>
    </source>
</evidence>
<dbReference type="Proteomes" id="UP000692954">
    <property type="component" value="Unassembled WGS sequence"/>
</dbReference>
<name>A0A8S1RFN5_9CILI</name>
<dbReference type="AlphaFoldDB" id="A0A8S1RFN5"/>
<proteinExistence type="predicted"/>
<dbReference type="EMBL" id="CAJJDN010000165">
    <property type="protein sequence ID" value="CAD8126123.1"/>
    <property type="molecule type" value="Genomic_DNA"/>
</dbReference>
<gene>
    <name evidence="1" type="ORF">PSON_ATCC_30995.1.T1650016</name>
</gene>
<comment type="caution">
    <text evidence="1">The sequence shown here is derived from an EMBL/GenBank/DDBJ whole genome shotgun (WGS) entry which is preliminary data.</text>
</comment>
<keyword evidence="2" id="KW-1185">Reference proteome</keyword>